<feature type="region of interest" description="Disordered" evidence="8">
    <location>
        <begin position="1"/>
        <end position="111"/>
    </location>
</feature>
<evidence type="ECO:0000256" key="5">
    <source>
        <dbReference type="ARBA" id="ARBA00023242"/>
    </source>
</evidence>
<feature type="compositionally biased region" description="Basic and acidic residues" evidence="8">
    <location>
        <begin position="39"/>
        <end position="53"/>
    </location>
</feature>
<evidence type="ECO:0000256" key="1">
    <source>
        <dbReference type="ARBA" id="ARBA00004123"/>
    </source>
</evidence>
<evidence type="ECO:0000256" key="8">
    <source>
        <dbReference type="SAM" id="MobiDB-lite"/>
    </source>
</evidence>
<feature type="coiled-coil region" evidence="7">
    <location>
        <begin position="368"/>
        <end position="399"/>
    </location>
</feature>
<reference evidence="10" key="1">
    <citation type="journal article" date="2020" name="Microb. Genom.">
        <title>Genetic diversity of clinical and environmental Mucorales isolates obtained from an investigation of mucormycosis cases among solid organ transplant recipients.</title>
        <authorList>
            <person name="Nguyen M.H."/>
            <person name="Kaul D."/>
            <person name="Muto C."/>
            <person name="Cheng S.J."/>
            <person name="Richter R.A."/>
            <person name="Bruno V.M."/>
            <person name="Liu G."/>
            <person name="Beyhan S."/>
            <person name="Sundermann A.J."/>
            <person name="Mounaud S."/>
            <person name="Pasculle A.W."/>
            <person name="Nierman W.C."/>
            <person name="Driscoll E."/>
            <person name="Cumbie R."/>
            <person name="Clancy C.J."/>
            <person name="Dupont C.L."/>
        </authorList>
    </citation>
    <scope>NUCLEOTIDE SEQUENCE</scope>
    <source>
        <strain evidence="10">GL11</strain>
    </source>
</reference>
<evidence type="ECO:0000256" key="6">
    <source>
        <dbReference type="PROSITE-ProRule" id="PRU00176"/>
    </source>
</evidence>
<dbReference type="InterPro" id="IPR035979">
    <property type="entry name" value="RBD_domain_sf"/>
</dbReference>
<dbReference type="InterPro" id="IPR012677">
    <property type="entry name" value="Nucleotide-bd_a/b_plait_sf"/>
</dbReference>
<keyword evidence="3" id="KW-0863">Zinc-finger</keyword>
<proteinExistence type="predicted"/>
<dbReference type="Gene3D" id="3.30.70.330">
    <property type="match status" value="2"/>
</dbReference>
<accession>A0A9P6X2P3</accession>
<dbReference type="PROSITE" id="PS01358">
    <property type="entry name" value="ZF_RANBP2_1"/>
    <property type="match status" value="1"/>
</dbReference>
<feature type="domain" description="RRM" evidence="9">
    <location>
        <begin position="110"/>
        <end position="189"/>
    </location>
</feature>
<dbReference type="InterPro" id="IPR001876">
    <property type="entry name" value="Znf_RanBP2"/>
</dbReference>
<dbReference type="SUPFAM" id="SSF54928">
    <property type="entry name" value="RNA-binding domain, RBD"/>
    <property type="match status" value="2"/>
</dbReference>
<gene>
    <name evidence="10" type="ORF">G6F64_009605</name>
</gene>
<evidence type="ECO:0000256" key="3">
    <source>
        <dbReference type="ARBA" id="ARBA00022771"/>
    </source>
</evidence>
<dbReference type="GO" id="GO:0003723">
    <property type="term" value="F:RNA binding"/>
    <property type="evidence" value="ECO:0007669"/>
    <property type="project" value="UniProtKB-UniRule"/>
</dbReference>
<evidence type="ECO:0000313" key="11">
    <source>
        <dbReference type="Proteomes" id="UP000716291"/>
    </source>
</evidence>
<feature type="compositionally biased region" description="Basic and acidic residues" evidence="8">
    <location>
        <begin position="66"/>
        <end position="105"/>
    </location>
</feature>
<evidence type="ECO:0000256" key="2">
    <source>
        <dbReference type="ARBA" id="ARBA00022723"/>
    </source>
</evidence>
<dbReference type="PANTHER" id="PTHR13948:SF3">
    <property type="entry name" value="FI21118P1"/>
    <property type="match status" value="1"/>
</dbReference>
<evidence type="ECO:0000259" key="9">
    <source>
        <dbReference type="PROSITE" id="PS50102"/>
    </source>
</evidence>
<keyword evidence="11" id="KW-1185">Reference proteome</keyword>
<dbReference type="SMART" id="SM00360">
    <property type="entry name" value="RRM"/>
    <property type="match status" value="2"/>
</dbReference>
<keyword evidence="6" id="KW-0694">RNA-binding</keyword>
<keyword evidence="2" id="KW-0479">Metal-binding</keyword>
<keyword evidence="7" id="KW-0175">Coiled coil</keyword>
<dbReference type="SUPFAM" id="SSF90209">
    <property type="entry name" value="Ran binding protein zinc finger-like"/>
    <property type="match status" value="1"/>
</dbReference>
<comment type="caution">
    <text evidence="10">The sequence shown here is derived from an EMBL/GenBank/DDBJ whole genome shotgun (WGS) entry which is preliminary data.</text>
</comment>
<organism evidence="10 11">
    <name type="scientific">Rhizopus oryzae</name>
    <name type="common">Mucormycosis agent</name>
    <name type="synonym">Rhizopus arrhizus var. delemar</name>
    <dbReference type="NCBI Taxonomy" id="64495"/>
    <lineage>
        <taxon>Eukaryota</taxon>
        <taxon>Fungi</taxon>
        <taxon>Fungi incertae sedis</taxon>
        <taxon>Mucoromycota</taxon>
        <taxon>Mucoromycotina</taxon>
        <taxon>Mucoromycetes</taxon>
        <taxon>Mucorales</taxon>
        <taxon>Mucorineae</taxon>
        <taxon>Rhizopodaceae</taxon>
        <taxon>Rhizopus</taxon>
    </lineage>
</organism>
<feature type="compositionally biased region" description="Basic residues" evidence="8">
    <location>
        <begin position="10"/>
        <end position="38"/>
    </location>
</feature>
<dbReference type="PROSITE" id="PS50102">
    <property type="entry name" value="RRM"/>
    <property type="match status" value="2"/>
</dbReference>
<evidence type="ECO:0000313" key="10">
    <source>
        <dbReference type="EMBL" id="KAG1303975.1"/>
    </source>
</evidence>
<dbReference type="Proteomes" id="UP000716291">
    <property type="component" value="Unassembled WGS sequence"/>
</dbReference>
<dbReference type="PANTHER" id="PTHR13948">
    <property type="entry name" value="RNA-BINDING PROTEIN"/>
    <property type="match status" value="1"/>
</dbReference>
<keyword evidence="5" id="KW-0539">Nucleus</keyword>
<dbReference type="GO" id="GO:0005634">
    <property type="term" value="C:nucleus"/>
    <property type="evidence" value="ECO:0007669"/>
    <property type="project" value="UniProtKB-SubCell"/>
</dbReference>
<dbReference type="InterPro" id="IPR036443">
    <property type="entry name" value="Znf_RanBP2_sf"/>
</dbReference>
<protein>
    <recommendedName>
        <fullName evidence="9">RRM domain-containing protein</fullName>
    </recommendedName>
</protein>
<evidence type="ECO:0000256" key="4">
    <source>
        <dbReference type="ARBA" id="ARBA00022833"/>
    </source>
</evidence>
<evidence type="ECO:0000256" key="7">
    <source>
        <dbReference type="SAM" id="Coils"/>
    </source>
</evidence>
<feature type="domain" description="RRM" evidence="9">
    <location>
        <begin position="252"/>
        <end position="332"/>
    </location>
</feature>
<keyword evidence="4" id="KW-0862">Zinc</keyword>
<dbReference type="EMBL" id="JAANQT010001783">
    <property type="protein sequence ID" value="KAG1303975.1"/>
    <property type="molecule type" value="Genomic_DNA"/>
</dbReference>
<comment type="subcellular location">
    <subcellularLocation>
        <location evidence="1">Nucleus</location>
    </subcellularLocation>
</comment>
<name>A0A9P6X2P3_RHIOR</name>
<dbReference type="OrthoDB" id="439808at2759"/>
<dbReference type="Pfam" id="PF00076">
    <property type="entry name" value="RRM_1"/>
    <property type="match status" value="2"/>
</dbReference>
<dbReference type="GO" id="GO:0000398">
    <property type="term" value="P:mRNA splicing, via spliceosome"/>
    <property type="evidence" value="ECO:0007669"/>
    <property type="project" value="TreeGrafter"/>
</dbReference>
<dbReference type="GO" id="GO:0008270">
    <property type="term" value="F:zinc ion binding"/>
    <property type="evidence" value="ECO:0007669"/>
    <property type="project" value="UniProtKB-KW"/>
</dbReference>
<dbReference type="AlphaFoldDB" id="A0A9P6X2P3"/>
<sequence length="429" mass="50064">MPDSREYKRNHSPHSRRRSRTPERKRSRSPYTRRRSKSPKYDRRNSASPDKRRSSSPHRRYFKNGQENRYEDYGNRSDKNSEERSSRSYYDDNKYYDRRQSDEKPAGPNINVVLRGLPDEATEDDIAKKLNQMNASIEEVSLIKSRETGESRKFAFVRFTSVGHAMQFVEKHKTFHMKDFRVRVDYSHKNNGSAEKEEWRCSACGKFNDIHRRVCIECKQSNIREAIETRTYSTDTLEIDDGTKDVSLVPSNMLLLRDLDHLTTEESIYSAISPYYGVHRVLLIRDKLTKLSCSFAFIEFVDIQHAMVAMEYIAYYGFAVDNKKVTVTFGNPDSFIPVYGQSEFAIPANTMEGFKAYGGKSSYASQYSPAIEAERKRKEEELKRAKEEERIKQEQYKASLQNDLTAFFADMDDFENSNNSDIFSVPKQK</sequence>
<dbReference type="InterPro" id="IPR000504">
    <property type="entry name" value="RRM_dom"/>
</dbReference>